<evidence type="ECO:0000256" key="10">
    <source>
        <dbReference type="ARBA" id="ARBA00023270"/>
    </source>
</evidence>
<dbReference type="InterPro" id="IPR005263">
    <property type="entry name" value="DapA"/>
</dbReference>
<evidence type="ECO:0000313" key="14">
    <source>
        <dbReference type="EMBL" id="CAL1329152.1"/>
    </source>
</evidence>
<comment type="subunit">
    <text evidence="12">Homotetramer; dimer of dimers.</text>
</comment>
<comment type="subcellular location">
    <subcellularLocation>
        <location evidence="12">Cytoplasm</location>
    </subcellularLocation>
</comment>
<dbReference type="HAMAP" id="MF_00418">
    <property type="entry name" value="DapA"/>
    <property type="match status" value="1"/>
</dbReference>
<dbReference type="InterPro" id="IPR002220">
    <property type="entry name" value="DapA-like"/>
</dbReference>
<keyword evidence="8 12" id="KW-0457">Lysine biosynthesis</keyword>
<feature type="site" description="Part of a proton relay during catalysis" evidence="12">
    <location>
        <position position="112"/>
    </location>
</feature>
<dbReference type="InterPro" id="IPR013785">
    <property type="entry name" value="Aldolase_TIM"/>
</dbReference>
<dbReference type="PROSITE" id="PS00666">
    <property type="entry name" value="DHDPS_2"/>
    <property type="match status" value="1"/>
</dbReference>
<dbReference type="PANTHER" id="PTHR12128:SF66">
    <property type="entry name" value="4-HYDROXY-2-OXOGLUTARATE ALDOLASE, MITOCHONDRIAL"/>
    <property type="match status" value="1"/>
</dbReference>
<evidence type="ECO:0000313" key="15">
    <source>
        <dbReference type="Proteomes" id="UP001497533"/>
    </source>
</evidence>
<dbReference type="SUPFAM" id="SSF51569">
    <property type="entry name" value="Aldolase"/>
    <property type="match status" value="1"/>
</dbReference>
<sequence length="300" mass="33148">MFFKKKLTGSIVALITPMDLKGNIDKISLKKLVNFHIKSKTTAIVVVGTTGESATLRHDEYIDIIKMTIDFADERIPIIAGISVSSTSKAIFLSRKIENSGVIASLSLTPFYNKPSQDGLYQHFKIISENTSLSQILYNVPSRTGCDLLPETVASLSKIDNIIGIKEATGDLSRVYQIKEMVNDNFVLFSGDDLTALSFMQLGGDGVISVTSNIAAAQMVKMCNLALIGKFDDAYLLNKKLMSLHMKLFIEPNPAPIKWACYRTGLILSDFVRLPIMQLMESNKKIIEESLNIAGIFLKK</sequence>
<evidence type="ECO:0000256" key="9">
    <source>
        <dbReference type="ARBA" id="ARBA00023239"/>
    </source>
</evidence>
<proteinExistence type="inferred from homology"/>
<comment type="similarity">
    <text evidence="3 12 13">Belongs to the DapA family.</text>
</comment>
<evidence type="ECO:0000256" key="4">
    <source>
        <dbReference type="ARBA" id="ARBA00012086"/>
    </source>
</evidence>
<name>A0ABM9NNW1_9GAMM</name>
<dbReference type="PRINTS" id="PR00146">
    <property type="entry name" value="DHPICSNTHASE"/>
</dbReference>
<dbReference type="InterPro" id="IPR020624">
    <property type="entry name" value="Schiff_base-form_aldolases_CS"/>
</dbReference>
<dbReference type="Proteomes" id="UP001497533">
    <property type="component" value="Chromosome"/>
</dbReference>
<dbReference type="SMART" id="SM01130">
    <property type="entry name" value="DHDPS"/>
    <property type="match status" value="1"/>
</dbReference>
<evidence type="ECO:0000256" key="12">
    <source>
        <dbReference type="HAMAP-Rule" id="MF_00418"/>
    </source>
</evidence>
<dbReference type="EC" id="4.3.3.7" evidence="4 12"/>
<feature type="binding site" evidence="12">
    <location>
        <position position="50"/>
    </location>
    <ligand>
        <name>pyruvate</name>
        <dbReference type="ChEBI" id="CHEBI:15361"/>
    </ligand>
</feature>
<dbReference type="Pfam" id="PF00701">
    <property type="entry name" value="DHDPS"/>
    <property type="match status" value="1"/>
</dbReference>
<evidence type="ECO:0000256" key="7">
    <source>
        <dbReference type="ARBA" id="ARBA00022915"/>
    </source>
</evidence>
<evidence type="ECO:0000256" key="3">
    <source>
        <dbReference type="ARBA" id="ARBA00007592"/>
    </source>
</evidence>
<comment type="caution">
    <text evidence="12">Was originally thought to be a dihydrodipicolinate synthase (DHDPS), catalyzing the condensation of (S)-aspartate-beta-semialdehyde [(S)-ASA] and pyruvate to dihydrodipicolinate (DHDP). However, it was shown in E.coli that the product of the enzymatic reaction is not dihydrodipicolinate but in fact (4S)-4-hydroxy-2,3,4,5-tetrahydro-(2S)-dipicolinic acid (HTPA), and that the consecutive dehydration reaction leading to DHDP is not spontaneous but catalyzed by DapB.</text>
</comment>
<dbReference type="InterPro" id="IPR020625">
    <property type="entry name" value="Schiff_base-form_aldolases_AS"/>
</dbReference>
<dbReference type="NCBIfam" id="TIGR00674">
    <property type="entry name" value="dapA"/>
    <property type="match status" value="1"/>
</dbReference>
<dbReference type="EMBL" id="OZ034688">
    <property type="protein sequence ID" value="CAL1329152.1"/>
    <property type="molecule type" value="Genomic_DNA"/>
</dbReference>
<protein>
    <recommendedName>
        <fullName evidence="4 12">4-hydroxy-tetrahydrodipicolinate synthase</fullName>
        <shortName evidence="12">HTPA synthase</shortName>
        <ecNumber evidence="4 12">4.3.3.7</ecNumber>
    </recommendedName>
</protein>
<accession>A0ABM9NNW1</accession>
<evidence type="ECO:0000256" key="2">
    <source>
        <dbReference type="ARBA" id="ARBA00005120"/>
    </source>
</evidence>
<evidence type="ECO:0000256" key="13">
    <source>
        <dbReference type="PIRNR" id="PIRNR001365"/>
    </source>
</evidence>
<dbReference type="PIRSF" id="PIRSF001365">
    <property type="entry name" value="DHDPS"/>
    <property type="match status" value="1"/>
</dbReference>
<evidence type="ECO:0000256" key="8">
    <source>
        <dbReference type="ARBA" id="ARBA00023154"/>
    </source>
</evidence>
<keyword evidence="7 12" id="KW-0220">Diaminopimelate biosynthesis</keyword>
<keyword evidence="9 12" id="KW-0456">Lyase</keyword>
<dbReference type="PANTHER" id="PTHR12128">
    <property type="entry name" value="DIHYDRODIPICOLINATE SYNTHASE"/>
    <property type="match status" value="1"/>
</dbReference>
<feature type="active site" description="Proton donor/acceptor" evidence="12">
    <location>
        <position position="138"/>
    </location>
</feature>
<dbReference type="CDD" id="cd00950">
    <property type="entry name" value="DHDPS"/>
    <property type="match status" value="1"/>
</dbReference>
<evidence type="ECO:0000256" key="6">
    <source>
        <dbReference type="ARBA" id="ARBA00022605"/>
    </source>
</evidence>
<comment type="catalytic activity">
    <reaction evidence="11 12">
        <text>L-aspartate 4-semialdehyde + pyruvate = (2S,4S)-4-hydroxy-2,3,4,5-tetrahydrodipicolinate + H2O + H(+)</text>
        <dbReference type="Rhea" id="RHEA:34171"/>
        <dbReference type="ChEBI" id="CHEBI:15361"/>
        <dbReference type="ChEBI" id="CHEBI:15377"/>
        <dbReference type="ChEBI" id="CHEBI:15378"/>
        <dbReference type="ChEBI" id="CHEBI:67139"/>
        <dbReference type="ChEBI" id="CHEBI:537519"/>
        <dbReference type="EC" id="4.3.3.7"/>
    </reaction>
</comment>
<evidence type="ECO:0000256" key="1">
    <source>
        <dbReference type="ARBA" id="ARBA00003294"/>
    </source>
</evidence>
<keyword evidence="6 12" id="KW-0028">Amino-acid biosynthesis</keyword>
<dbReference type="Gene3D" id="3.20.20.70">
    <property type="entry name" value="Aldolase class I"/>
    <property type="match status" value="1"/>
</dbReference>
<evidence type="ECO:0000256" key="5">
    <source>
        <dbReference type="ARBA" id="ARBA00022490"/>
    </source>
</evidence>
<dbReference type="PROSITE" id="PS00665">
    <property type="entry name" value="DHDPS_1"/>
    <property type="match status" value="1"/>
</dbReference>
<keyword evidence="10 12" id="KW-0704">Schiff base</keyword>
<reference evidence="14" key="1">
    <citation type="submission" date="2024-04" db="EMBL/GenBank/DDBJ databases">
        <authorList>
            <person name="Manzano-Marin A."/>
            <person name="Manzano-Marin A."/>
            <person name="Alejandro Manzano Marin A."/>
        </authorList>
    </citation>
    <scope>NUCLEOTIDE SEQUENCE [LARGE SCALE GENOMIC DNA]</scope>
    <source>
        <strain evidence="14">TABTEA</strain>
    </source>
</reference>
<organism evidence="14 15">
    <name type="scientific">Candidatus Providencia siddallii</name>
    <dbReference type="NCBI Taxonomy" id="1715285"/>
    <lineage>
        <taxon>Bacteria</taxon>
        <taxon>Pseudomonadati</taxon>
        <taxon>Pseudomonadota</taxon>
        <taxon>Gammaproteobacteria</taxon>
        <taxon>Enterobacterales</taxon>
        <taxon>Morganellaceae</taxon>
        <taxon>Providencia</taxon>
    </lineage>
</organism>
<feature type="binding site" evidence="12">
    <location>
        <position position="208"/>
    </location>
    <ligand>
        <name>pyruvate</name>
        <dbReference type="ChEBI" id="CHEBI:15361"/>
    </ligand>
</feature>
<gene>
    <name evidence="12 14" type="primary">dapA</name>
    <name evidence="14" type="ORF">PRHACTZTBTEA_227</name>
</gene>
<feature type="site" description="Part of a proton relay during catalysis" evidence="12">
    <location>
        <position position="49"/>
    </location>
</feature>
<dbReference type="GO" id="GO:0008840">
    <property type="term" value="F:4-hydroxy-tetrahydrodipicolinate synthase activity"/>
    <property type="evidence" value="ECO:0007669"/>
    <property type="project" value="UniProtKB-EC"/>
</dbReference>
<evidence type="ECO:0000256" key="11">
    <source>
        <dbReference type="ARBA" id="ARBA00047836"/>
    </source>
</evidence>
<feature type="active site" description="Schiff-base intermediate with substrate" evidence="12">
    <location>
        <position position="166"/>
    </location>
</feature>
<keyword evidence="5 12" id="KW-0963">Cytoplasm</keyword>
<comment type="pathway">
    <text evidence="2 12">Amino-acid biosynthesis; L-lysine biosynthesis via DAP pathway; (S)-tetrahydrodipicolinate from L-aspartate: step 3/4.</text>
</comment>
<comment type="function">
    <text evidence="1 12">Catalyzes the condensation of (S)-aspartate-beta-semialdehyde [(S)-ASA] and pyruvate to 4-hydroxy-tetrahydrodipicolinate (HTPA).</text>
</comment>
<keyword evidence="15" id="KW-1185">Reference proteome</keyword>